<keyword evidence="4 5" id="KW-0472">Membrane</keyword>
<reference evidence="7 8" key="1">
    <citation type="submission" date="2024-09" db="EMBL/GenBank/DDBJ databases">
        <authorList>
            <person name="D'Angelo T."/>
        </authorList>
    </citation>
    <scope>NUCLEOTIDE SEQUENCE [LARGE SCALE GENOMIC DNA]</scope>
    <source>
        <strain evidence="7">SAG AM-320-E07</strain>
    </source>
</reference>
<dbReference type="Proteomes" id="UP001593833">
    <property type="component" value="Unassembled WGS sequence"/>
</dbReference>
<dbReference type="EMBL" id="JBHPKH010000173">
    <property type="protein sequence ID" value="MFC1573462.1"/>
    <property type="molecule type" value="Genomic_DNA"/>
</dbReference>
<dbReference type="PANTHER" id="PTHR38480">
    <property type="entry name" value="SLR0254 PROTEIN"/>
    <property type="match status" value="1"/>
</dbReference>
<keyword evidence="8" id="KW-1185">Reference proteome</keyword>
<gene>
    <name evidence="7" type="ORF">ACFL6M_07690</name>
</gene>
<organism evidence="7 8">
    <name type="scientific">Eiseniibacteriota bacterium</name>
    <dbReference type="NCBI Taxonomy" id="2212470"/>
    <lineage>
        <taxon>Bacteria</taxon>
        <taxon>Candidatus Eiseniibacteriota</taxon>
    </lineage>
</organism>
<proteinExistence type="predicted"/>
<comment type="subcellular location">
    <subcellularLocation>
        <location evidence="1">Membrane</location>
        <topology evidence="1">Multi-pass membrane protein</topology>
    </subcellularLocation>
</comment>
<evidence type="ECO:0000259" key="6">
    <source>
        <dbReference type="Pfam" id="PF06271"/>
    </source>
</evidence>
<keyword evidence="2 5" id="KW-0812">Transmembrane</keyword>
<comment type="caution">
    <text evidence="7">The sequence shown here is derived from an EMBL/GenBank/DDBJ whole genome shotgun (WGS) entry which is preliminary data.</text>
</comment>
<dbReference type="Pfam" id="PF06271">
    <property type="entry name" value="RDD"/>
    <property type="match status" value="1"/>
</dbReference>
<sequence>MSERSEYLADAALIEELITPEGVPVRIGVAPAGQRLTAFLVDTGIQIVLSLAVYLFAVWLAVGVAAALGMISAFLIRHFYFIWFEGRWRGATPGKRMMKIRVIDAHAGQLSVEAIIVRNLTREMETYLPLILLAFQGYFWPGGPGWLTLVASVWILLFLVFPLFNRQRRRMGDLIAGTKVVCTPRITLLDDLVATPVPEQDPSGTEFVFTGEQLDIYGTYELQVLERVLRQEGMPDQVETRKRVSETIQEKIGWDKPVRDDDAFLNAFYAALRRHLEQRLLFGKARERKFCARRPAAIAIRAQSLMWNARPAASDPTICSDCALAAPSF</sequence>
<evidence type="ECO:0000256" key="5">
    <source>
        <dbReference type="SAM" id="Phobius"/>
    </source>
</evidence>
<dbReference type="InterPro" id="IPR010432">
    <property type="entry name" value="RDD"/>
</dbReference>
<evidence type="ECO:0000256" key="1">
    <source>
        <dbReference type="ARBA" id="ARBA00004141"/>
    </source>
</evidence>
<keyword evidence="3 5" id="KW-1133">Transmembrane helix</keyword>
<feature type="transmembrane region" description="Helical" evidence="5">
    <location>
        <begin position="146"/>
        <end position="164"/>
    </location>
</feature>
<evidence type="ECO:0000256" key="3">
    <source>
        <dbReference type="ARBA" id="ARBA00022989"/>
    </source>
</evidence>
<protein>
    <submittedName>
        <fullName evidence="7">RDD family protein</fullName>
    </submittedName>
</protein>
<name>A0ABV6YMB5_UNCEI</name>
<dbReference type="PANTHER" id="PTHR38480:SF1">
    <property type="entry name" value="SLR0254 PROTEIN"/>
    <property type="match status" value="1"/>
</dbReference>
<feature type="transmembrane region" description="Helical" evidence="5">
    <location>
        <begin position="51"/>
        <end position="76"/>
    </location>
</feature>
<evidence type="ECO:0000256" key="2">
    <source>
        <dbReference type="ARBA" id="ARBA00022692"/>
    </source>
</evidence>
<evidence type="ECO:0000256" key="4">
    <source>
        <dbReference type="ARBA" id="ARBA00023136"/>
    </source>
</evidence>
<evidence type="ECO:0000313" key="7">
    <source>
        <dbReference type="EMBL" id="MFC1573462.1"/>
    </source>
</evidence>
<evidence type="ECO:0000313" key="8">
    <source>
        <dbReference type="Proteomes" id="UP001593833"/>
    </source>
</evidence>
<accession>A0ABV6YMB5</accession>
<feature type="domain" description="RDD" evidence="6">
    <location>
        <begin position="29"/>
        <end position="177"/>
    </location>
</feature>